<name>A0A5E4MVZ8_9HEMI</name>
<dbReference type="AlphaFoldDB" id="A0A5E4MVZ8"/>
<keyword evidence="2" id="KW-1185">Reference proteome</keyword>
<evidence type="ECO:0000313" key="2">
    <source>
        <dbReference type="Proteomes" id="UP000325440"/>
    </source>
</evidence>
<protein>
    <submittedName>
        <fullName evidence="1">Uncharacterized protein</fullName>
    </submittedName>
</protein>
<proteinExistence type="predicted"/>
<sequence length="182" mass="20608">MHDLASHELIQANPSSLKMILFSRQIIQFKMISALDQMQAAACTAVYFVMLSVFSTEEIIQEVTHKNFRRLLKAAVPNIIVTRMKNAKETFPEVTHASQKSTLADPFDVKRIIVKHVKSSDFSFVQENLIHEYDTVPTQSVDKSDIPINKEFHILSIMDDIGQKSKTRDFTVQVSTGDIANP</sequence>
<gene>
    <name evidence="1" type="ORF">CINCED_3A023219</name>
</gene>
<organism evidence="1 2">
    <name type="scientific">Cinara cedri</name>
    <dbReference type="NCBI Taxonomy" id="506608"/>
    <lineage>
        <taxon>Eukaryota</taxon>
        <taxon>Metazoa</taxon>
        <taxon>Ecdysozoa</taxon>
        <taxon>Arthropoda</taxon>
        <taxon>Hexapoda</taxon>
        <taxon>Insecta</taxon>
        <taxon>Pterygota</taxon>
        <taxon>Neoptera</taxon>
        <taxon>Paraneoptera</taxon>
        <taxon>Hemiptera</taxon>
        <taxon>Sternorrhyncha</taxon>
        <taxon>Aphidomorpha</taxon>
        <taxon>Aphidoidea</taxon>
        <taxon>Aphididae</taxon>
        <taxon>Lachninae</taxon>
        <taxon>Cinara</taxon>
    </lineage>
</organism>
<accession>A0A5E4MVZ8</accession>
<evidence type="ECO:0000313" key="1">
    <source>
        <dbReference type="EMBL" id="VVC36481.1"/>
    </source>
</evidence>
<dbReference type="EMBL" id="CABPRJ010001433">
    <property type="protein sequence ID" value="VVC36481.1"/>
    <property type="molecule type" value="Genomic_DNA"/>
</dbReference>
<dbReference type="Proteomes" id="UP000325440">
    <property type="component" value="Unassembled WGS sequence"/>
</dbReference>
<reference evidence="1 2" key="1">
    <citation type="submission" date="2019-08" db="EMBL/GenBank/DDBJ databases">
        <authorList>
            <person name="Alioto T."/>
            <person name="Alioto T."/>
            <person name="Gomez Garrido J."/>
        </authorList>
    </citation>
    <scope>NUCLEOTIDE SEQUENCE [LARGE SCALE GENOMIC DNA]</scope>
</reference>